<dbReference type="InterPro" id="IPR000648">
    <property type="entry name" value="Oxysterol-bd"/>
</dbReference>
<dbReference type="Gene3D" id="2.30.29.30">
    <property type="entry name" value="Pleckstrin-homology domain (PH domain)/Phosphotyrosine-binding domain (PTB)"/>
    <property type="match status" value="1"/>
</dbReference>
<feature type="domain" description="PH" evidence="6">
    <location>
        <begin position="8"/>
        <end position="100"/>
    </location>
</feature>
<evidence type="ECO:0000313" key="8">
    <source>
        <dbReference type="Proteomes" id="UP001195914"/>
    </source>
</evidence>
<keyword evidence="8" id="KW-1185">Reference proteome</keyword>
<gene>
    <name evidence="7" type="ORF">X943_003861</name>
</gene>
<comment type="similarity">
    <text evidence="1">Belongs to the OSBP family.</text>
</comment>
<evidence type="ECO:0000256" key="3">
    <source>
        <dbReference type="ARBA" id="ARBA00022553"/>
    </source>
</evidence>
<dbReference type="Pfam" id="PF01237">
    <property type="entry name" value="Oxysterol_BP"/>
    <property type="match status" value="1"/>
</dbReference>
<dbReference type="SUPFAM" id="SSF50729">
    <property type="entry name" value="PH domain-like"/>
    <property type="match status" value="1"/>
</dbReference>
<dbReference type="InterPro" id="IPR001849">
    <property type="entry name" value="PH_domain"/>
</dbReference>
<dbReference type="PROSITE" id="PS50003">
    <property type="entry name" value="PH_DOMAIN"/>
    <property type="match status" value="1"/>
</dbReference>
<protein>
    <submittedName>
        <fullName evidence="7">Oxysterol-binding family protein</fullName>
    </submittedName>
</protein>
<reference evidence="7" key="2">
    <citation type="submission" date="2021-05" db="EMBL/GenBank/DDBJ databases">
        <authorList>
            <person name="Pain A."/>
        </authorList>
    </citation>
    <scope>NUCLEOTIDE SEQUENCE</scope>
    <source>
        <strain evidence="7">1802A</strain>
    </source>
</reference>
<dbReference type="GO" id="GO:0005829">
    <property type="term" value="C:cytosol"/>
    <property type="evidence" value="ECO:0007669"/>
    <property type="project" value="TreeGrafter"/>
</dbReference>
<keyword evidence="5" id="KW-0446">Lipid-binding</keyword>
<dbReference type="Gene3D" id="3.30.70.3490">
    <property type="match status" value="1"/>
</dbReference>
<sequence length="836" mass="96009">MSPQNQKKYLHEGWINKWTNFIGSWRPRYFMLESACLKYSLEKNGLVKDSFILSQCTMRSCSDDPLRLDIDVLGRGLVCLRTDTPAEKHRWYVAFKKAQKILFQAYQKRVLTPSGVYNIGGLPAGYSKRDDETPVSDRQSIDTLKLSNSIDMLRSTSIGACDESRMIILNADDCVDHGESKSVDVADLFVKTKVGQEPQSALNCILSNTTCLDEITKKIIEELRASSTGDARKKVETLSLITKEYCASIQQLYLEEVRARKDLEQSLFRMTRRNMKLEQQDLQKTPSDQDRQLGSFDSQMHVSNKYHELVSDDSDSSDSAYCGHMEEEFFECEDFVQRSAVSAQMAEVATEYQEKLAINDTKEELPAQEENETEAQPIMTVETPAVDAIHAPVPALSKEADVVIQRRVRLPHPHSELKVSIWSMLKDMIGKDLSRISMPICLNEPTTALQRSCEDFEYCDLLKTASEQENSVDRLAYVTVFSITPYQSAVGRTYKPFNPLLGETYEFTHRGFKFLAEQVGHHPPICAFHCHNEHFESYGSTNALVKLTGKSVEVSIIGPFIVNLLVQGERETYKLQRCYVVVHNIIFGKMWIEVVGTAIIRNVSGGEFSVVQYLRKGWFDKEMHKVRSLVFDGFGTPKYYISGKWSEVVYMEQVRAASKPHQKKMLLPDGCLDYDTSLYKNEEDAWDAFVNEIDWDKLNIIPGTKREMWRPNKRPHYHEQYYGFGYMTMELNDLSPDYDPKKGAAIPPTDSRFRPDLRAYENGNMDLATMEKTRLEERQREAAKKRIDGEKSYQSLWFDKKFDSNTRQPSWDFKGTYWQKKADGTIADDISDIYTH</sequence>
<dbReference type="GO" id="GO:0016020">
    <property type="term" value="C:membrane"/>
    <property type="evidence" value="ECO:0007669"/>
    <property type="project" value="TreeGrafter"/>
</dbReference>
<proteinExistence type="inferred from homology"/>
<dbReference type="FunFam" id="2.40.160.120:FF:000001">
    <property type="entry name" value="Oxysterol-binding protein"/>
    <property type="match status" value="1"/>
</dbReference>
<keyword evidence="3" id="KW-0597">Phosphoprotein</keyword>
<keyword evidence="2" id="KW-0813">Transport</keyword>
<reference evidence="7" key="1">
    <citation type="journal article" date="2014" name="Nucleic Acids Res.">
        <title>The evolutionary dynamics of variant antigen genes in Babesia reveal a history of genomic innovation underlying host-parasite interaction.</title>
        <authorList>
            <person name="Jackson A.P."/>
            <person name="Otto T.D."/>
            <person name="Darby A."/>
            <person name="Ramaprasad A."/>
            <person name="Xia D."/>
            <person name="Echaide I.E."/>
            <person name="Farber M."/>
            <person name="Gahlot S."/>
            <person name="Gamble J."/>
            <person name="Gupta D."/>
            <person name="Gupta Y."/>
            <person name="Jackson L."/>
            <person name="Malandrin L."/>
            <person name="Malas T.B."/>
            <person name="Moussa E."/>
            <person name="Nair M."/>
            <person name="Reid A.J."/>
            <person name="Sanders M."/>
            <person name="Sharma J."/>
            <person name="Tracey A."/>
            <person name="Quail M.A."/>
            <person name="Weir W."/>
            <person name="Wastling J.M."/>
            <person name="Hall N."/>
            <person name="Willadsen P."/>
            <person name="Lingelbach K."/>
            <person name="Shiels B."/>
            <person name="Tait A."/>
            <person name="Berriman M."/>
            <person name="Allred D.R."/>
            <person name="Pain A."/>
        </authorList>
    </citation>
    <scope>NUCLEOTIDE SEQUENCE</scope>
    <source>
        <strain evidence="7">1802A</strain>
    </source>
</reference>
<dbReference type="Proteomes" id="UP001195914">
    <property type="component" value="Unassembled WGS sequence"/>
</dbReference>
<dbReference type="SUPFAM" id="SSF144000">
    <property type="entry name" value="Oxysterol-binding protein-like"/>
    <property type="match status" value="1"/>
</dbReference>
<evidence type="ECO:0000256" key="2">
    <source>
        <dbReference type="ARBA" id="ARBA00022448"/>
    </source>
</evidence>
<dbReference type="PANTHER" id="PTHR10972:SF205">
    <property type="entry name" value="OXYSTEROL-BINDING PROTEIN 1"/>
    <property type="match status" value="1"/>
</dbReference>
<dbReference type="InterPro" id="IPR037239">
    <property type="entry name" value="OSBP_sf"/>
</dbReference>
<dbReference type="PANTHER" id="PTHR10972">
    <property type="entry name" value="OXYSTEROL-BINDING PROTEIN-RELATED"/>
    <property type="match status" value="1"/>
</dbReference>
<name>A0AAD9LEN0_BABDI</name>
<evidence type="ECO:0000256" key="4">
    <source>
        <dbReference type="ARBA" id="ARBA00023055"/>
    </source>
</evidence>
<dbReference type="GO" id="GO:0120009">
    <property type="term" value="P:intermembrane lipid transfer"/>
    <property type="evidence" value="ECO:0007669"/>
    <property type="project" value="UniProtKB-ARBA"/>
</dbReference>
<organism evidence="7 8">
    <name type="scientific">Babesia divergens</name>
    <dbReference type="NCBI Taxonomy" id="32595"/>
    <lineage>
        <taxon>Eukaryota</taxon>
        <taxon>Sar</taxon>
        <taxon>Alveolata</taxon>
        <taxon>Apicomplexa</taxon>
        <taxon>Aconoidasida</taxon>
        <taxon>Piroplasmida</taxon>
        <taxon>Babesiidae</taxon>
        <taxon>Babesia</taxon>
    </lineage>
</organism>
<accession>A0AAD9LEN0</accession>
<dbReference type="Gene3D" id="2.40.160.120">
    <property type="match status" value="1"/>
</dbReference>
<evidence type="ECO:0000256" key="5">
    <source>
        <dbReference type="ARBA" id="ARBA00023121"/>
    </source>
</evidence>
<dbReference type="InterPro" id="IPR011993">
    <property type="entry name" value="PH-like_dom_sf"/>
</dbReference>
<comment type="caution">
    <text evidence="7">The sequence shown here is derived from an EMBL/GenBank/DDBJ whole genome shotgun (WGS) entry which is preliminary data.</text>
</comment>
<dbReference type="EMBL" id="JAHBMH010000073">
    <property type="protein sequence ID" value="KAK1933485.1"/>
    <property type="molecule type" value="Genomic_DNA"/>
</dbReference>
<evidence type="ECO:0000256" key="1">
    <source>
        <dbReference type="ARBA" id="ARBA00008842"/>
    </source>
</evidence>
<keyword evidence="4" id="KW-0445">Lipid transport</keyword>
<dbReference type="GO" id="GO:0032934">
    <property type="term" value="F:sterol binding"/>
    <property type="evidence" value="ECO:0007669"/>
    <property type="project" value="TreeGrafter"/>
</dbReference>
<dbReference type="Pfam" id="PF00169">
    <property type="entry name" value="PH"/>
    <property type="match status" value="1"/>
</dbReference>
<dbReference type="SMART" id="SM00233">
    <property type="entry name" value="PH"/>
    <property type="match status" value="1"/>
</dbReference>
<evidence type="ECO:0000259" key="6">
    <source>
        <dbReference type="PROSITE" id="PS50003"/>
    </source>
</evidence>
<dbReference type="AlphaFoldDB" id="A0AAD9LEN0"/>
<evidence type="ECO:0000313" key="7">
    <source>
        <dbReference type="EMBL" id="KAK1933485.1"/>
    </source>
</evidence>